<keyword evidence="1" id="KW-1133">Transmembrane helix</keyword>
<protein>
    <recommendedName>
        <fullName evidence="3">DUF3592 domain-containing protein</fullName>
    </recommendedName>
</protein>
<organism evidence="2">
    <name type="scientific">Dyadobacter sp. 676</name>
    <dbReference type="NCBI Taxonomy" id="3088362"/>
    <lineage>
        <taxon>Bacteria</taxon>
        <taxon>Pseudomonadati</taxon>
        <taxon>Bacteroidota</taxon>
        <taxon>Cytophagia</taxon>
        <taxon>Cytophagales</taxon>
        <taxon>Spirosomataceae</taxon>
        <taxon>Dyadobacter</taxon>
    </lineage>
</organism>
<evidence type="ECO:0000313" key="2">
    <source>
        <dbReference type="EMBL" id="XCH25240.1"/>
    </source>
</evidence>
<dbReference type="RefSeq" id="WP_353720543.1">
    <property type="nucleotide sequence ID" value="NZ_CP159289.1"/>
</dbReference>
<evidence type="ECO:0008006" key="3">
    <source>
        <dbReference type="Google" id="ProtNLM"/>
    </source>
</evidence>
<evidence type="ECO:0000256" key="1">
    <source>
        <dbReference type="SAM" id="Phobius"/>
    </source>
</evidence>
<accession>A0AAU8FPA5</accession>
<dbReference type="AlphaFoldDB" id="A0AAU8FPA5"/>
<name>A0AAU8FPA5_9BACT</name>
<keyword evidence="1" id="KW-0812">Transmembrane</keyword>
<feature type="transmembrane region" description="Helical" evidence="1">
    <location>
        <begin position="143"/>
        <end position="167"/>
    </location>
</feature>
<sequence length="171" mass="18583">MSKILFPLLFAAGLWFLVKSIGRIIAIYGGSKITLPLDRPFPAFHLSEPGEYEIAYRRPATWGIMPTGVLYKLVSLPDGKHFDAVNVVNHLASRKDMTGSRIVPVAEFSIGKAGTYQLTVEKLSEIKKGDGLIIMKKTGSRGFVMIFAIIASGIATIAGLVLTILSFSGKR</sequence>
<reference evidence="2" key="1">
    <citation type="submission" date="2024-06" db="EMBL/GenBank/DDBJ databases">
        <title>Sequencing and assembly of the genome of Dyadobacter sp. strain 676, a symbiont of Cyamopsis tetragonoloba.</title>
        <authorList>
            <person name="Guro P."/>
            <person name="Sazanova A."/>
            <person name="Kuznetsova I."/>
            <person name="Belimov A."/>
            <person name="Safronova V."/>
        </authorList>
    </citation>
    <scope>NUCLEOTIDE SEQUENCE</scope>
    <source>
        <strain evidence="2">676</strain>
    </source>
</reference>
<keyword evidence="1" id="KW-0472">Membrane</keyword>
<dbReference type="EMBL" id="CP159289">
    <property type="protein sequence ID" value="XCH25240.1"/>
    <property type="molecule type" value="Genomic_DNA"/>
</dbReference>
<gene>
    <name evidence="2" type="ORF">ABV298_02060</name>
</gene>
<proteinExistence type="predicted"/>